<evidence type="ECO:0000313" key="4">
    <source>
        <dbReference type="EMBL" id="KAH9828874.1"/>
    </source>
</evidence>
<evidence type="ECO:0000313" key="5">
    <source>
        <dbReference type="Proteomes" id="UP001138500"/>
    </source>
</evidence>
<keyword evidence="2" id="KW-0479">Metal-binding</keyword>
<dbReference type="OrthoDB" id="288590at2759"/>
<evidence type="ECO:0000259" key="3">
    <source>
        <dbReference type="PROSITE" id="PS51471"/>
    </source>
</evidence>
<keyword evidence="2" id="KW-0560">Oxidoreductase</keyword>
<dbReference type="PANTHER" id="PTHR47990">
    <property type="entry name" value="2-OXOGLUTARATE (2OG) AND FE(II)-DEPENDENT OXYGENASE SUPERFAMILY PROTEIN-RELATED"/>
    <property type="match status" value="1"/>
</dbReference>
<proteinExistence type="inferred from homology"/>
<gene>
    <name evidence="4" type="ORF">Tdes44962_MAKER02302</name>
</gene>
<organism evidence="4 5">
    <name type="scientific">Teratosphaeria destructans</name>
    <dbReference type="NCBI Taxonomy" id="418781"/>
    <lineage>
        <taxon>Eukaryota</taxon>
        <taxon>Fungi</taxon>
        <taxon>Dikarya</taxon>
        <taxon>Ascomycota</taxon>
        <taxon>Pezizomycotina</taxon>
        <taxon>Dothideomycetes</taxon>
        <taxon>Dothideomycetidae</taxon>
        <taxon>Mycosphaerellales</taxon>
        <taxon>Teratosphaeriaceae</taxon>
        <taxon>Teratosphaeria</taxon>
    </lineage>
</organism>
<dbReference type="AlphaFoldDB" id="A0A9W7STN6"/>
<reference evidence="4 5" key="1">
    <citation type="journal article" date="2018" name="IMA Fungus">
        <title>IMA Genome-F 10: Nine draft genome sequences of Claviceps purpurea s.lat., including C. arundinis, C. humidiphila, and C. cf. spartinae, pseudomolecules for the pitch canker pathogen Fusarium circinatum, draft genome of Davidsoniella eucalypti, Grosmannia galeiformis, Quambalaria eucalypti, and Teratosphaeria destructans.</title>
        <authorList>
            <person name="Wingfield B.D."/>
            <person name="Liu M."/>
            <person name="Nguyen H.D."/>
            <person name="Lane F.A."/>
            <person name="Morgan S.W."/>
            <person name="De Vos L."/>
            <person name="Wilken P.M."/>
            <person name="Duong T.A."/>
            <person name="Aylward J."/>
            <person name="Coetzee M.P."/>
            <person name="Dadej K."/>
            <person name="De Beer Z.W."/>
            <person name="Findlay W."/>
            <person name="Havenga M."/>
            <person name="Kolarik M."/>
            <person name="Menzies J.G."/>
            <person name="Naidoo K."/>
            <person name="Pochopski O."/>
            <person name="Shoukouhi P."/>
            <person name="Santana Q.C."/>
            <person name="Seifert K.A."/>
            <person name="Soal N."/>
            <person name="Steenkamp E.T."/>
            <person name="Tatham C.T."/>
            <person name="van der Nest M.A."/>
            <person name="Wingfield M.J."/>
        </authorList>
    </citation>
    <scope>NUCLEOTIDE SEQUENCE [LARGE SCALE GENOMIC DNA]</scope>
    <source>
        <strain evidence="4">CMW44962</strain>
    </source>
</reference>
<protein>
    <submittedName>
        <fullName evidence="4">Gibberellin 20-oxidase</fullName>
    </submittedName>
</protein>
<keyword evidence="2" id="KW-0408">Iron</keyword>
<dbReference type="GO" id="GO:0016491">
    <property type="term" value="F:oxidoreductase activity"/>
    <property type="evidence" value="ECO:0007669"/>
    <property type="project" value="UniProtKB-KW"/>
</dbReference>
<comment type="caution">
    <text evidence="4">The sequence shown here is derived from an EMBL/GenBank/DDBJ whole genome shotgun (WGS) entry which is preliminary data.</text>
</comment>
<dbReference type="InterPro" id="IPR026992">
    <property type="entry name" value="DIOX_N"/>
</dbReference>
<evidence type="ECO:0000256" key="2">
    <source>
        <dbReference type="RuleBase" id="RU003682"/>
    </source>
</evidence>
<feature type="domain" description="Fe2OG dioxygenase" evidence="3">
    <location>
        <begin position="200"/>
        <end position="307"/>
    </location>
</feature>
<dbReference type="InterPro" id="IPR050231">
    <property type="entry name" value="Iron_ascorbate_oxido_reductase"/>
</dbReference>
<dbReference type="InterPro" id="IPR027443">
    <property type="entry name" value="IPNS-like_sf"/>
</dbReference>
<reference evidence="4 5" key="2">
    <citation type="journal article" date="2021" name="Curr. Genet.">
        <title>Genetic response to nitrogen starvation in the aggressive Eucalyptus foliar pathogen Teratosphaeria destructans.</title>
        <authorList>
            <person name="Havenga M."/>
            <person name="Wingfield B.D."/>
            <person name="Wingfield M.J."/>
            <person name="Dreyer L.L."/>
            <person name="Roets F."/>
            <person name="Aylward J."/>
        </authorList>
    </citation>
    <scope>NUCLEOTIDE SEQUENCE [LARGE SCALE GENOMIC DNA]</scope>
    <source>
        <strain evidence="4">CMW44962</strain>
    </source>
</reference>
<dbReference type="EMBL" id="RIBY02001445">
    <property type="protein sequence ID" value="KAH9828874.1"/>
    <property type="molecule type" value="Genomic_DNA"/>
</dbReference>
<name>A0A9W7STN6_9PEZI</name>
<dbReference type="InterPro" id="IPR044861">
    <property type="entry name" value="IPNS-like_FE2OG_OXY"/>
</dbReference>
<dbReference type="Gene3D" id="2.60.120.330">
    <property type="entry name" value="B-lactam Antibiotic, Isopenicillin N Synthase, Chain"/>
    <property type="match status" value="1"/>
</dbReference>
<sequence>MDAREPGQHRADVPIVDIRSSNPVAHEELLDAAAKYGFAYIGERTNSVGELSGRRHQTCMLMLTPNDQDTQETGISDDDIREMFQLSQRFFSSPASIKAEVAIPSPQAGKNHGWLGQGVERLDPATQRRPDVKEAFNFGEPVDGHFQQPLPRPLRPHTLTLLAFDAKCHRLCQRILELFAIALDIPRDWFSSRHNRAQGRSGTVFRLLYYPPAEVGNGGDLRAGAHSDYGSITLLFQQLGQPGLEIKTPSGEWAPVPPRADAILVNIGDLLDDWTCGLLKSTVHRVIFPMEEGGGGDRYSIAYFCHPLDDALLEPVPSDAVERHAALSGRRLASNEGQMITARDHLTERLASTYTVQSK</sequence>
<dbReference type="Proteomes" id="UP001138500">
    <property type="component" value="Unassembled WGS sequence"/>
</dbReference>
<dbReference type="Pfam" id="PF14226">
    <property type="entry name" value="DIOX_N"/>
    <property type="match status" value="1"/>
</dbReference>
<comment type="similarity">
    <text evidence="1 2">Belongs to the iron/ascorbate-dependent oxidoreductase family.</text>
</comment>
<dbReference type="GO" id="GO:0044283">
    <property type="term" value="P:small molecule biosynthetic process"/>
    <property type="evidence" value="ECO:0007669"/>
    <property type="project" value="UniProtKB-ARBA"/>
</dbReference>
<keyword evidence="5" id="KW-1185">Reference proteome</keyword>
<dbReference type="Pfam" id="PF03171">
    <property type="entry name" value="2OG-FeII_Oxy"/>
    <property type="match status" value="1"/>
</dbReference>
<dbReference type="SUPFAM" id="SSF51197">
    <property type="entry name" value="Clavaminate synthase-like"/>
    <property type="match status" value="1"/>
</dbReference>
<dbReference type="GO" id="GO:0046872">
    <property type="term" value="F:metal ion binding"/>
    <property type="evidence" value="ECO:0007669"/>
    <property type="project" value="UniProtKB-KW"/>
</dbReference>
<evidence type="ECO:0000256" key="1">
    <source>
        <dbReference type="ARBA" id="ARBA00008056"/>
    </source>
</evidence>
<dbReference type="PROSITE" id="PS51471">
    <property type="entry name" value="FE2OG_OXY"/>
    <property type="match status" value="1"/>
</dbReference>
<dbReference type="InterPro" id="IPR005123">
    <property type="entry name" value="Oxoglu/Fe-dep_dioxygenase_dom"/>
</dbReference>
<accession>A0A9W7STN6</accession>